<evidence type="ECO:0000313" key="3">
    <source>
        <dbReference type="Proteomes" id="UP000067738"/>
    </source>
</evidence>
<protein>
    <submittedName>
        <fullName evidence="2">Uncharacterized protein</fullName>
    </submittedName>
</protein>
<dbReference type="AlphaFoldDB" id="A0A0U3CJX1"/>
<accession>A0A0U3CJX1</accession>
<organism evidence="2 3">
    <name type="scientific">Methanobrevibacter millerae</name>
    <dbReference type="NCBI Taxonomy" id="230361"/>
    <lineage>
        <taxon>Archaea</taxon>
        <taxon>Methanobacteriati</taxon>
        <taxon>Methanobacteriota</taxon>
        <taxon>Methanomada group</taxon>
        <taxon>Methanobacteria</taxon>
        <taxon>Methanobacteriales</taxon>
        <taxon>Methanobacteriaceae</taxon>
        <taxon>Methanobrevibacter</taxon>
    </lineage>
</organism>
<sequence length="231" mass="26558">MIDDLKKIAKFVLIAFVVLLVLGVIIGTISYLTSPPSFASSDDSVEIDIGQDGYLKASIKKSLQYKSEKIPNGEVNVSGDLIKWKDARNISYVNYLGKKAYVIVWKAPLKDTGFNVVDTSKIAYDYGDIHGKNRMYALYYQEYNPKNKMVYGIILDHNSISYDFKDLIHDILNRSFVKYNDYSYSTSSSGRYHVDDSPYTIARNDPDWYYDHYEYGDNYAIDDYLESQGYD</sequence>
<keyword evidence="3" id="KW-1185">Reference proteome</keyword>
<keyword evidence="1" id="KW-0472">Membrane</keyword>
<dbReference type="GeneID" id="26736008"/>
<reference evidence="2 3" key="1">
    <citation type="submission" date="2015-04" db="EMBL/GenBank/DDBJ databases">
        <title>The complete genome sequence of the rumen methanogen Methanobrevibacter millerae SM9.</title>
        <authorList>
            <person name="Leahy S.C."/>
            <person name="Kelly W.J."/>
            <person name="Pacheco D.M."/>
            <person name="Li D."/>
            <person name="Altermann E."/>
            <person name="Attwood G.T."/>
        </authorList>
    </citation>
    <scope>NUCLEOTIDE SEQUENCE [LARGE SCALE GENOMIC DNA]</scope>
    <source>
        <strain evidence="2 3">SM9</strain>
    </source>
</reference>
<keyword evidence="1" id="KW-1133">Transmembrane helix</keyword>
<keyword evidence="1" id="KW-0812">Transmembrane</keyword>
<dbReference type="OrthoDB" id="78422at2157"/>
<dbReference type="KEGG" id="mmil:sm9_1039"/>
<evidence type="ECO:0000256" key="1">
    <source>
        <dbReference type="SAM" id="Phobius"/>
    </source>
</evidence>
<name>A0A0U3CJX1_9EURY</name>
<dbReference type="EMBL" id="CP011266">
    <property type="protein sequence ID" value="ALT68828.1"/>
    <property type="molecule type" value="Genomic_DNA"/>
</dbReference>
<dbReference type="RefSeq" id="WP_058739116.1">
    <property type="nucleotide sequence ID" value="NZ_CP011266.1"/>
</dbReference>
<dbReference type="Proteomes" id="UP000067738">
    <property type="component" value="Chromosome"/>
</dbReference>
<evidence type="ECO:0000313" key="2">
    <source>
        <dbReference type="EMBL" id="ALT68828.1"/>
    </source>
</evidence>
<feature type="transmembrane region" description="Helical" evidence="1">
    <location>
        <begin position="12"/>
        <end position="32"/>
    </location>
</feature>
<proteinExistence type="predicted"/>
<dbReference type="PATRIC" id="fig|230361.4.peg.1070"/>
<gene>
    <name evidence="2" type="ORF">sm9_1039</name>
</gene>